<feature type="compositionally biased region" description="Basic residues" evidence="1">
    <location>
        <begin position="1"/>
        <end position="14"/>
    </location>
</feature>
<gene>
    <name evidence="2" type="ORF">BSAL_10010</name>
</gene>
<dbReference type="Proteomes" id="UP000051952">
    <property type="component" value="Unassembled WGS sequence"/>
</dbReference>
<dbReference type="AlphaFoldDB" id="A0A0S4J7G5"/>
<name>A0A0S4J7G5_BODSA</name>
<organism evidence="2 3">
    <name type="scientific">Bodo saltans</name>
    <name type="common">Flagellated protozoan</name>
    <dbReference type="NCBI Taxonomy" id="75058"/>
    <lineage>
        <taxon>Eukaryota</taxon>
        <taxon>Discoba</taxon>
        <taxon>Euglenozoa</taxon>
        <taxon>Kinetoplastea</taxon>
        <taxon>Metakinetoplastina</taxon>
        <taxon>Eubodonida</taxon>
        <taxon>Bodonidae</taxon>
        <taxon>Bodo</taxon>
    </lineage>
</organism>
<evidence type="ECO:0000313" key="3">
    <source>
        <dbReference type="Proteomes" id="UP000051952"/>
    </source>
</evidence>
<accession>A0A0S4J7G5</accession>
<keyword evidence="3" id="KW-1185">Reference proteome</keyword>
<proteinExistence type="predicted"/>
<dbReference type="VEuPathDB" id="TriTrypDB:BSAL_10010"/>
<feature type="compositionally biased region" description="Polar residues" evidence="1">
    <location>
        <begin position="28"/>
        <end position="38"/>
    </location>
</feature>
<sequence length="861" mass="98075">MNTWRIQHHTIRVRGNKEVHEKAAAPVTNDSTTPQNSPDEALPLSASSVSRSPVEAAAAKPPTSSRPNTAPHRSRVVRSAGGRRVVETVLTPRESTFEDLLQPRAILHHCEGYRYCPPAVPEEPERLPLRNEPEVDPVALMERVKLSEQRVLSKRAPRRPATGTSDRLMPPRLQLLFTKIGGPQPHLPLLRRASQAQPHDDLQEVGFSDNEPLVAEESPESPSPITAVRHRTVSISSMGTTMLGDTANSSYRGHPCAEGATRAERAVHALVGSAQERLRDTLIHARSEAHRQQLRDELETLTRAEHHCHSALTSADLTTRRKRNEFQQALNIDEMSKEELDGRLLYGTYLKRIVSAEHRARHDALESRGVAARIAAANHTPEERATHAQQRRTLEMAVAHSHQLDAVDAWKRRAAERQTLNYHDRVAQTHQQEVNRCATYWASVVLLFAFPRRMVAQRAAILERLLLSRKRKDEHVAHFLKIMRRVLARCRHRMTNNKKCTLRCAVRWLMLFSSQRRRRNAVTEIVHWFQEYSRNKPATDMIAKFKRAIVKCQRLVRQWIHRRRLEECWTLLKLQQQSTAHHWRPLRPIMATAIRSTKADFRADVKRDIDVLVQKFSSEVIPPFSIRMDAICDTLRRQRQQYVVEMREYLRLCALEKKRVAKLQRQYVSPTRHGLECAQLPPRPCQRLFPHGEALQELQRTISTNYATSLRQRIDVAMKEHQQRSVSPGGTFDVSSKKWVPTAVMQSSTEALRLLHGDEALPEGTEHRRSLLLSQPNLDSSTALLNQSMSRSANRSMNRSSRQSAFLHPAASAPSNSHGAVTSPKTPIRHSTANGRLSQQPPGELNMREAAALYRRALSEI</sequence>
<feature type="compositionally biased region" description="Polar residues" evidence="1">
    <location>
        <begin position="813"/>
        <end position="841"/>
    </location>
</feature>
<feature type="compositionally biased region" description="Low complexity" evidence="1">
    <location>
        <begin position="789"/>
        <end position="805"/>
    </location>
</feature>
<feature type="region of interest" description="Disordered" evidence="1">
    <location>
        <begin position="789"/>
        <end position="846"/>
    </location>
</feature>
<reference evidence="3" key="1">
    <citation type="submission" date="2015-09" db="EMBL/GenBank/DDBJ databases">
        <authorList>
            <consortium name="Pathogen Informatics"/>
        </authorList>
    </citation>
    <scope>NUCLEOTIDE SEQUENCE [LARGE SCALE GENOMIC DNA]</scope>
    <source>
        <strain evidence="3">Lake Konstanz</strain>
    </source>
</reference>
<evidence type="ECO:0000313" key="2">
    <source>
        <dbReference type="EMBL" id="CUG87425.1"/>
    </source>
</evidence>
<evidence type="ECO:0000256" key="1">
    <source>
        <dbReference type="SAM" id="MobiDB-lite"/>
    </source>
</evidence>
<protein>
    <submittedName>
        <fullName evidence="2">Uncharacterized protein</fullName>
    </submittedName>
</protein>
<dbReference type="EMBL" id="CYKH01001509">
    <property type="protein sequence ID" value="CUG87425.1"/>
    <property type="molecule type" value="Genomic_DNA"/>
</dbReference>
<feature type="region of interest" description="Disordered" evidence="1">
    <location>
        <begin position="1"/>
        <end position="80"/>
    </location>
</feature>